<dbReference type="PROSITE" id="PS50237">
    <property type="entry name" value="HECT"/>
    <property type="match status" value="1"/>
</dbReference>
<gene>
    <name evidence="9" type="ORF">BpHYR1_023380</name>
</gene>
<protein>
    <recommendedName>
        <fullName evidence="3">HECT-type E3 ubiquitin transferase</fullName>
        <ecNumber evidence="3">2.3.2.26</ecNumber>
    </recommendedName>
</protein>
<evidence type="ECO:0000256" key="5">
    <source>
        <dbReference type="ARBA" id="ARBA00022786"/>
    </source>
</evidence>
<dbReference type="Gene3D" id="3.90.1750.10">
    <property type="entry name" value="Hect, E3 ligase catalytic domains"/>
    <property type="match status" value="1"/>
</dbReference>
<name>A0A3M7QK29_BRAPC</name>
<comment type="caution">
    <text evidence="6">Lacks conserved residue(s) required for the propagation of feature annotation.</text>
</comment>
<evidence type="ECO:0000256" key="2">
    <source>
        <dbReference type="ARBA" id="ARBA00004906"/>
    </source>
</evidence>
<dbReference type="PANTHER" id="PTHR11254:SF444">
    <property type="entry name" value="HECT DOMAIN CONTAINING UBIQUITIN LIGASE"/>
    <property type="match status" value="1"/>
</dbReference>
<comment type="pathway">
    <text evidence="2">Protein modification; protein ubiquitination.</text>
</comment>
<dbReference type="Proteomes" id="UP000276133">
    <property type="component" value="Unassembled WGS sequence"/>
</dbReference>
<comment type="catalytic activity">
    <reaction evidence="1">
        <text>S-ubiquitinyl-[E2 ubiquitin-conjugating enzyme]-L-cysteine + [acceptor protein]-L-lysine = [E2 ubiquitin-conjugating enzyme]-L-cysteine + N(6)-ubiquitinyl-[acceptor protein]-L-lysine.</text>
        <dbReference type="EC" id="2.3.2.26"/>
    </reaction>
</comment>
<evidence type="ECO:0000313" key="10">
    <source>
        <dbReference type="Proteomes" id="UP000276133"/>
    </source>
</evidence>
<dbReference type="InterPro" id="IPR035983">
    <property type="entry name" value="Hect_E3_ubiquitin_ligase"/>
</dbReference>
<reference evidence="9 10" key="1">
    <citation type="journal article" date="2018" name="Sci. Rep.">
        <title>Genomic signatures of local adaptation to the degree of environmental predictability in rotifers.</title>
        <authorList>
            <person name="Franch-Gras L."/>
            <person name="Hahn C."/>
            <person name="Garcia-Roger E.M."/>
            <person name="Carmona M.J."/>
            <person name="Serra M."/>
            <person name="Gomez A."/>
        </authorList>
    </citation>
    <scope>NUCLEOTIDE SEQUENCE [LARGE SCALE GENOMIC DNA]</scope>
    <source>
        <strain evidence="9">HYR1</strain>
    </source>
</reference>
<evidence type="ECO:0000259" key="8">
    <source>
        <dbReference type="PROSITE" id="PS50237"/>
    </source>
</evidence>
<dbReference type="SUPFAM" id="SSF56204">
    <property type="entry name" value="Hect, E3 ligase catalytic domain"/>
    <property type="match status" value="1"/>
</dbReference>
<evidence type="ECO:0000313" key="9">
    <source>
        <dbReference type="EMBL" id="RNA11315.1"/>
    </source>
</evidence>
<dbReference type="GO" id="GO:0006511">
    <property type="term" value="P:ubiquitin-dependent protein catabolic process"/>
    <property type="evidence" value="ECO:0007669"/>
    <property type="project" value="TreeGrafter"/>
</dbReference>
<dbReference type="EMBL" id="REGN01005987">
    <property type="protein sequence ID" value="RNA11315.1"/>
    <property type="molecule type" value="Genomic_DNA"/>
</dbReference>
<evidence type="ECO:0000256" key="6">
    <source>
        <dbReference type="PROSITE-ProRule" id="PRU00104"/>
    </source>
</evidence>
<comment type="caution">
    <text evidence="9">The sequence shown here is derived from an EMBL/GenBank/DDBJ whole genome shotgun (WGS) entry which is preliminary data.</text>
</comment>
<dbReference type="PANTHER" id="PTHR11254">
    <property type="entry name" value="HECT DOMAIN UBIQUITIN-PROTEIN LIGASE"/>
    <property type="match status" value="1"/>
</dbReference>
<evidence type="ECO:0000256" key="7">
    <source>
        <dbReference type="SAM" id="MobiDB-lite"/>
    </source>
</evidence>
<keyword evidence="9" id="KW-0436">Ligase</keyword>
<dbReference type="GO" id="GO:0016874">
    <property type="term" value="F:ligase activity"/>
    <property type="evidence" value="ECO:0007669"/>
    <property type="project" value="UniProtKB-KW"/>
</dbReference>
<keyword evidence="4" id="KW-0808">Transferase</keyword>
<feature type="region of interest" description="Disordered" evidence="7">
    <location>
        <begin position="60"/>
        <end position="85"/>
    </location>
</feature>
<accession>A0A3M7QK29</accession>
<dbReference type="InterPro" id="IPR050409">
    <property type="entry name" value="E3_ubiq-protein_ligase"/>
</dbReference>
<sequence length="612" mass="71542">MLSKKRFSVDKESQKIMKSSQVVASCRICEMINICDIARILCPYCGSFYDPNVKTEAKLKSRRSSANSTIEKSDSDLSEDDSSQSGGGFRNFIKSFLKITKKSNSNPNLTKNSLQKNKTVSSIANLNQERNFVLEKPEHPFLSVKNKEPNFFKEKAANFQMDSDKFKELASKALEDKNFKDITDFYCWNFSKSSNLISLLVIEKPIKSKQSPDMTYSSPDKKLETIFNFSIDWKFMKDIYLFLQKLSTTETKLIMKAICFCIVNDLKPAIDRLKVHVLRNRSFTKKINIDDQINADNKFQCCEIDRLVIELIYSLVIILCNPLFNLSENSVLFSILLCEIACLNGHLQNILVFNLRRMPLNFFRDILRQIQNFLVSRLFPTSNNRPIRLVNDWLISSVKVIGILYHTNEMQITYYQNHFNEYENDAFLDYRQKKKYFQKLDNQEEYTNPISVVSASTNYSSLFVSYEDFYVKKLDSLNLYKDFVNWQNRGKISKEFCFSQYPYILSINTKRRILEQDSETQMVIIAKQSFMKNARNRNVRVPNSNDLFLTINVRRNNLISDSLNEIEIKKTHLKKKLRVNFLGEVAIDMGGVRKEWFLLVIRQIFSPLYGNY</sequence>
<dbReference type="GO" id="GO:0061630">
    <property type="term" value="F:ubiquitin protein ligase activity"/>
    <property type="evidence" value="ECO:0007669"/>
    <property type="project" value="UniProtKB-EC"/>
</dbReference>
<keyword evidence="10" id="KW-1185">Reference proteome</keyword>
<evidence type="ECO:0000256" key="3">
    <source>
        <dbReference type="ARBA" id="ARBA00012485"/>
    </source>
</evidence>
<organism evidence="9 10">
    <name type="scientific">Brachionus plicatilis</name>
    <name type="common">Marine rotifer</name>
    <name type="synonym">Brachionus muelleri</name>
    <dbReference type="NCBI Taxonomy" id="10195"/>
    <lineage>
        <taxon>Eukaryota</taxon>
        <taxon>Metazoa</taxon>
        <taxon>Spiralia</taxon>
        <taxon>Gnathifera</taxon>
        <taxon>Rotifera</taxon>
        <taxon>Eurotatoria</taxon>
        <taxon>Monogononta</taxon>
        <taxon>Pseudotrocha</taxon>
        <taxon>Ploima</taxon>
        <taxon>Brachionidae</taxon>
        <taxon>Brachionus</taxon>
    </lineage>
</organism>
<evidence type="ECO:0000256" key="4">
    <source>
        <dbReference type="ARBA" id="ARBA00022679"/>
    </source>
</evidence>
<dbReference type="AlphaFoldDB" id="A0A3M7QK29"/>
<dbReference type="STRING" id="10195.A0A3M7QK29"/>
<keyword evidence="5 6" id="KW-0833">Ubl conjugation pathway</keyword>
<dbReference type="GO" id="GO:0005737">
    <property type="term" value="C:cytoplasm"/>
    <property type="evidence" value="ECO:0007669"/>
    <property type="project" value="TreeGrafter"/>
</dbReference>
<dbReference type="EC" id="2.3.2.26" evidence="3"/>
<dbReference type="OrthoDB" id="5981550at2759"/>
<proteinExistence type="predicted"/>
<dbReference type="InterPro" id="IPR000569">
    <property type="entry name" value="HECT_dom"/>
</dbReference>
<feature type="domain" description="HECT" evidence="8">
    <location>
        <begin position="569"/>
        <end position="612"/>
    </location>
</feature>
<evidence type="ECO:0000256" key="1">
    <source>
        <dbReference type="ARBA" id="ARBA00000885"/>
    </source>
</evidence>
<dbReference type="GO" id="GO:0016567">
    <property type="term" value="P:protein ubiquitination"/>
    <property type="evidence" value="ECO:0007669"/>
    <property type="project" value="TreeGrafter"/>
</dbReference>